<keyword evidence="3" id="KW-1003">Cell membrane</keyword>
<dbReference type="AlphaFoldDB" id="A0A101KNB7"/>
<dbReference type="Pfam" id="PF00664">
    <property type="entry name" value="ABC_membrane"/>
    <property type="match status" value="1"/>
</dbReference>
<dbReference type="GO" id="GO:0030253">
    <property type="term" value="P:protein secretion by the type I secretion system"/>
    <property type="evidence" value="ECO:0007669"/>
    <property type="project" value="InterPro"/>
</dbReference>
<dbReference type="GO" id="GO:0016887">
    <property type="term" value="F:ATP hydrolysis activity"/>
    <property type="evidence" value="ECO:0007669"/>
    <property type="project" value="InterPro"/>
</dbReference>
<dbReference type="InterPro" id="IPR010128">
    <property type="entry name" value="ATPase_T1SS_PrtD-like"/>
</dbReference>
<accession>A0A101KNB7</accession>
<dbReference type="PROSITE" id="PS50893">
    <property type="entry name" value="ABC_TRANSPORTER_2"/>
    <property type="match status" value="1"/>
</dbReference>
<evidence type="ECO:0000256" key="8">
    <source>
        <dbReference type="ARBA" id="ARBA00023136"/>
    </source>
</evidence>
<organism evidence="12 13">
    <name type="scientific">Rhizobium loti</name>
    <name type="common">Mesorhizobium loti</name>
    <dbReference type="NCBI Taxonomy" id="381"/>
    <lineage>
        <taxon>Bacteria</taxon>
        <taxon>Pseudomonadati</taxon>
        <taxon>Pseudomonadota</taxon>
        <taxon>Alphaproteobacteria</taxon>
        <taxon>Hyphomicrobiales</taxon>
        <taxon>Phyllobacteriaceae</taxon>
        <taxon>Mesorhizobium</taxon>
    </lineage>
</organism>
<dbReference type="GO" id="GO:0034040">
    <property type="term" value="F:ATPase-coupled lipid transmembrane transporter activity"/>
    <property type="evidence" value="ECO:0007669"/>
    <property type="project" value="TreeGrafter"/>
</dbReference>
<proteinExistence type="predicted"/>
<reference evidence="12 13" key="1">
    <citation type="submission" date="2015-12" db="EMBL/GenBank/DDBJ databases">
        <title>Draft genome sequence of Mesorhizobium sp. UFLA 01-765, a multitolerant efficient symbiont and plant-growth promoting strain isolated from Zn-mining soil using Leucaena leucocephala as a trap plant.</title>
        <authorList>
            <person name="Rangel W.M."/>
            <person name="Thijs S."/>
            <person name="Longatti S.M."/>
            <person name="Moreira F.M."/>
            <person name="Weyens N."/>
            <person name="Vangronsveld J."/>
            <person name="Van Hamme J.D."/>
            <person name="Bottos E.M."/>
            <person name="Rineau F."/>
        </authorList>
    </citation>
    <scope>NUCLEOTIDE SEQUENCE [LARGE SCALE GENOMIC DNA]</scope>
    <source>
        <strain evidence="12 13">UFLA 01-765</strain>
    </source>
</reference>
<protein>
    <submittedName>
        <fullName evidence="12">Peptidase</fullName>
    </submittedName>
</protein>
<dbReference type="NCBIfam" id="TIGR01842">
    <property type="entry name" value="type_I_sec_PrtD"/>
    <property type="match status" value="1"/>
</dbReference>
<feature type="domain" description="ABC transporter" evidence="10">
    <location>
        <begin position="328"/>
        <end position="563"/>
    </location>
</feature>
<dbReference type="OrthoDB" id="9808328at2"/>
<evidence type="ECO:0000256" key="4">
    <source>
        <dbReference type="ARBA" id="ARBA00022692"/>
    </source>
</evidence>
<feature type="domain" description="ABC transmembrane type-1" evidence="11">
    <location>
        <begin position="22"/>
        <end position="297"/>
    </location>
</feature>
<sequence length="566" mass="61383">MSFDKKSKTVRDALRACRRYFLFAAVFSLAINLLYLASPLYMLQIYDRVVTSGSETTLVMLTLVLLAAFLALAGLDLVRAAILTRASARLDRLLSAKILAASVETPSQGAAQSQPIRDFDTFRQVITGSGIHALFDLPWSPIYIGIIFLLHPWLGFFALGSSLLLIAMALLNEYMVRAPLKQANDLATANYNFTEMSLRNAEVVRAMGMLDGLVRRWGRDRGLALRQQGQASDRAALMSGLIRFLRLTMQSLILGLGAYLVIERQVTGGSMFAASLLLGRGLQPIEQIVGLWRSLILARAALGRVEKLLDGGAQGERSFNLPKPTGKIAVEQLSFAIPSLQKVLLRDVSFRLEAGEALGIVGPSGAGKSTLARHLAGIMQPSRGTVRLDGADLTQWGQEALGDHIGYLPQDIELFSDTVAANIGRFKTDVDREVIEAARLAGVHEMIIRLPQGYETQIGEGGAVLSGGYRQRIALARAVFGMPNLIVLDEPSSNLDADGDRALSECALELKRRGSTVIIVSHRPSTLANVDKILLLRDGAVEAFGMRNEIVALLNQRAAPIAVATQ</sequence>
<keyword evidence="4 9" id="KW-0812">Transmembrane</keyword>
<evidence type="ECO:0000256" key="6">
    <source>
        <dbReference type="ARBA" id="ARBA00022840"/>
    </source>
</evidence>
<keyword evidence="2" id="KW-0813">Transport</keyword>
<comment type="caution">
    <text evidence="12">The sequence shown here is derived from an EMBL/GenBank/DDBJ whole genome shotgun (WGS) entry which is preliminary data.</text>
</comment>
<dbReference type="Gene3D" id="1.20.1560.10">
    <property type="entry name" value="ABC transporter type 1, transmembrane domain"/>
    <property type="match status" value="1"/>
</dbReference>
<comment type="subcellular location">
    <subcellularLocation>
        <location evidence="1">Cell membrane</location>
        <topology evidence="1">Multi-pass membrane protein</topology>
    </subcellularLocation>
</comment>
<dbReference type="EMBL" id="LPWA01000150">
    <property type="protein sequence ID" value="KUM23940.1"/>
    <property type="molecule type" value="Genomic_DNA"/>
</dbReference>
<dbReference type="SUPFAM" id="SSF52540">
    <property type="entry name" value="P-loop containing nucleoside triphosphate hydrolases"/>
    <property type="match status" value="1"/>
</dbReference>
<evidence type="ECO:0000259" key="10">
    <source>
        <dbReference type="PROSITE" id="PS50893"/>
    </source>
</evidence>
<dbReference type="GO" id="GO:0140359">
    <property type="term" value="F:ABC-type transporter activity"/>
    <property type="evidence" value="ECO:0007669"/>
    <property type="project" value="InterPro"/>
</dbReference>
<feature type="transmembrane region" description="Helical" evidence="9">
    <location>
        <begin position="244"/>
        <end position="262"/>
    </location>
</feature>
<dbReference type="InterPro" id="IPR036640">
    <property type="entry name" value="ABC1_TM_sf"/>
</dbReference>
<dbReference type="PANTHER" id="PTHR24221">
    <property type="entry name" value="ATP-BINDING CASSETTE SUB-FAMILY B"/>
    <property type="match status" value="1"/>
</dbReference>
<dbReference type="InterPro" id="IPR011527">
    <property type="entry name" value="ABC1_TM_dom"/>
</dbReference>
<dbReference type="PROSITE" id="PS50929">
    <property type="entry name" value="ABC_TM1F"/>
    <property type="match status" value="1"/>
</dbReference>
<dbReference type="InterPro" id="IPR027417">
    <property type="entry name" value="P-loop_NTPase"/>
</dbReference>
<dbReference type="GO" id="GO:0030256">
    <property type="term" value="C:type I protein secretion system complex"/>
    <property type="evidence" value="ECO:0007669"/>
    <property type="project" value="InterPro"/>
</dbReference>
<feature type="transmembrane region" description="Helical" evidence="9">
    <location>
        <begin position="125"/>
        <end position="147"/>
    </location>
</feature>
<evidence type="ECO:0000313" key="12">
    <source>
        <dbReference type="EMBL" id="KUM23940.1"/>
    </source>
</evidence>
<evidence type="ECO:0000256" key="7">
    <source>
        <dbReference type="ARBA" id="ARBA00022989"/>
    </source>
</evidence>
<evidence type="ECO:0000256" key="5">
    <source>
        <dbReference type="ARBA" id="ARBA00022741"/>
    </source>
</evidence>
<dbReference type="SUPFAM" id="SSF90123">
    <property type="entry name" value="ABC transporter transmembrane region"/>
    <property type="match status" value="1"/>
</dbReference>
<dbReference type="Gene3D" id="3.40.50.300">
    <property type="entry name" value="P-loop containing nucleotide triphosphate hydrolases"/>
    <property type="match status" value="1"/>
</dbReference>
<feature type="transmembrane region" description="Helical" evidence="9">
    <location>
        <begin position="153"/>
        <end position="171"/>
    </location>
</feature>
<feature type="transmembrane region" description="Helical" evidence="9">
    <location>
        <begin position="58"/>
        <end position="82"/>
    </location>
</feature>
<evidence type="ECO:0000313" key="13">
    <source>
        <dbReference type="Proteomes" id="UP000053176"/>
    </source>
</evidence>
<dbReference type="GO" id="GO:0005886">
    <property type="term" value="C:plasma membrane"/>
    <property type="evidence" value="ECO:0007669"/>
    <property type="project" value="UniProtKB-SubCell"/>
</dbReference>
<evidence type="ECO:0000256" key="3">
    <source>
        <dbReference type="ARBA" id="ARBA00022475"/>
    </source>
</evidence>
<gene>
    <name evidence="12" type="ORF">AU467_32390</name>
</gene>
<evidence type="ECO:0000259" key="11">
    <source>
        <dbReference type="PROSITE" id="PS50929"/>
    </source>
</evidence>
<name>A0A101KNB7_RHILI</name>
<keyword evidence="7 9" id="KW-1133">Transmembrane helix</keyword>
<dbReference type="PANTHER" id="PTHR24221:SF248">
    <property type="entry name" value="ABC TRANSPORTER TRANSMEMBRANE REGION"/>
    <property type="match status" value="1"/>
</dbReference>
<dbReference type="Pfam" id="PF00005">
    <property type="entry name" value="ABC_tran"/>
    <property type="match status" value="1"/>
</dbReference>
<dbReference type="Proteomes" id="UP000053176">
    <property type="component" value="Unassembled WGS sequence"/>
</dbReference>
<dbReference type="InterPro" id="IPR003439">
    <property type="entry name" value="ABC_transporter-like_ATP-bd"/>
</dbReference>
<dbReference type="FunFam" id="3.40.50.300:FF:001444">
    <property type="entry name" value="ABC transporter ATP-binding protein"/>
    <property type="match status" value="1"/>
</dbReference>
<evidence type="ECO:0000256" key="1">
    <source>
        <dbReference type="ARBA" id="ARBA00004651"/>
    </source>
</evidence>
<keyword evidence="6" id="KW-0067">ATP-binding</keyword>
<dbReference type="InterPro" id="IPR039421">
    <property type="entry name" value="Type_1_exporter"/>
</dbReference>
<keyword evidence="8 9" id="KW-0472">Membrane</keyword>
<evidence type="ECO:0000256" key="9">
    <source>
        <dbReference type="SAM" id="Phobius"/>
    </source>
</evidence>
<dbReference type="SMART" id="SM00382">
    <property type="entry name" value="AAA"/>
    <property type="match status" value="1"/>
</dbReference>
<keyword evidence="5" id="KW-0547">Nucleotide-binding</keyword>
<evidence type="ECO:0000256" key="2">
    <source>
        <dbReference type="ARBA" id="ARBA00022448"/>
    </source>
</evidence>
<feature type="transmembrane region" description="Helical" evidence="9">
    <location>
        <begin position="20"/>
        <end position="38"/>
    </location>
</feature>
<dbReference type="InterPro" id="IPR003593">
    <property type="entry name" value="AAA+_ATPase"/>
</dbReference>
<dbReference type="GO" id="GO:0005524">
    <property type="term" value="F:ATP binding"/>
    <property type="evidence" value="ECO:0007669"/>
    <property type="project" value="UniProtKB-KW"/>
</dbReference>